<dbReference type="EMBL" id="LLXJ01005488">
    <property type="protein sequence ID" value="PKB94838.1"/>
    <property type="molecule type" value="Genomic_DNA"/>
</dbReference>
<proteinExistence type="predicted"/>
<evidence type="ECO:0000313" key="2">
    <source>
        <dbReference type="Proteomes" id="UP000232722"/>
    </source>
</evidence>
<dbReference type="VEuPathDB" id="FungiDB:RhiirA1_474503"/>
<dbReference type="SUPFAM" id="SSF53098">
    <property type="entry name" value="Ribonuclease H-like"/>
    <property type="match status" value="1"/>
</dbReference>
<evidence type="ECO:0000313" key="1">
    <source>
        <dbReference type="EMBL" id="PKB94838.1"/>
    </source>
</evidence>
<reference evidence="1 2" key="2">
    <citation type="submission" date="2017-09" db="EMBL/GenBank/DDBJ databases">
        <title>Extensive intraspecific genome diversity in a model arbuscular mycorrhizal fungus.</title>
        <authorList>
            <person name="Chen E.C."/>
            <person name="Morin E."/>
            <person name="Beaudet D."/>
            <person name="Noel J."/>
            <person name="Ndikumana S."/>
            <person name="Charron P."/>
            <person name="St-Onge C."/>
            <person name="Giorgi J."/>
            <person name="Grigoriev I.V."/>
            <person name="Roux C."/>
            <person name="Martin F.M."/>
            <person name="Corradi N."/>
        </authorList>
    </citation>
    <scope>NUCLEOTIDE SEQUENCE [LARGE SCALE GENOMIC DNA]</scope>
    <source>
        <strain evidence="1 2">A5</strain>
    </source>
</reference>
<dbReference type="Proteomes" id="UP000232722">
    <property type="component" value="Unassembled WGS sequence"/>
</dbReference>
<gene>
    <name evidence="1" type="ORF">RhiirA5_437942</name>
</gene>
<dbReference type="AlphaFoldDB" id="A0A2N0NJT9"/>
<name>A0A2N0NJT9_9GLOM</name>
<protein>
    <submittedName>
        <fullName evidence="1">Uncharacterized protein</fullName>
    </submittedName>
</protein>
<reference evidence="1 2" key="1">
    <citation type="submission" date="2016-04" db="EMBL/GenBank/DDBJ databases">
        <title>Genome analyses suggest a sexual origin of heterokaryosis in a supposedly ancient asexual fungus.</title>
        <authorList>
            <person name="Ropars J."/>
            <person name="Sedzielewska K."/>
            <person name="Noel J."/>
            <person name="Charron P."/>
            <person name="Farinelli L."/>
            <person name="Marton T."/>
            <person name="Kruger M."/>
            <person name="Pelin A."/>
            <person name="Brachmann A."/>
            <person name="Corradi N."/>
        </authorList>
    </citation>
    <scope>NUCLEOTIDE SEQUENCE [LARGE SCALE GENOMIC DNA]</scope>
    <source>
        <strain evidence="1 2">A5</strain>
    </source>
</reference>
<accession>A0A2N0NJT9</accession>
<dbReference type="InterPro" id="IPR012337">
    <property type="entry name" value="RNaseH-like_sf"/>
</dbReference>
<sequence length="146" mass="16698">MMENFVRQAEAAGLKKLNLVLDIRTRWNSTHDMLEQALQMHEALDATASSDKDLLIFEFNENEWDTIEEIMSFKTTKVGSSEKYLILSTAIPIYNFLIDELESYCDKSNHSDIVNAVKVGLKKLDAYYTKTDDTTIYTVATGRIKC</sequence>
<comment type="caution">
    <text evidence="1">The sequence shown here is derived from an EMBL/GenBank/DDBJ whole genome shotgun (WGS) entry which is preliminary data.</text>
</comment>
<organism evidence="1 2">
    <name type="scientific">Rhizophagus irregularis</name>
    <dbReference type="NCBI Taxonomy" id="588596"/>
    <lineage>
        <taxon>Eukaryota</taxon>
        <taxon>Fungi</taxon>
        <taxon>Fungi incertae sedis</taxon>
        <taxon>Mucoromycota</taxon>
        <taxon>Glomeromycotina</taxon>
        <taxon>Glomeromycetes</taxon>
        <taxon>Glomerales</taxon>
        <taxon>Glomeraceae</taxon>
        <taxon>Rhizophagus</taxon>
    </lineage>
</organism>
<dbReference type="VEuPathDB" id="FungiDB:FUN_016626"/>